<dbReference type="EMBL" id="QXFT01000439">
    <property type="protein sequence ID" value="KAE9343921.1"/>
    <property type="molecule type" value="Genomic_DNA"/>
</dbReference>
<evidence type="ECO:0000313" key="2">
    <source>
        <dbReference type="EMBL" id="KAE9046014.1"/>
    </source>
</evidence>
<name>A0A6A4FAE7_9STRA</name>
<proteinExistence type="predicted"/>
<organism evidence="3 5">
    <name type="scientific">Phytophthora rubi</name>
    <dbReference type="NCBI Taxonomy" id="129364"/>
    <lineage>
        <taxon>Eukaryota</taxon>
        <taxon>Sar</taxon>
        <taxon>Stramenopiles</taxon>
        <taxon>Oomycota</taxon>
        <taxon>Peronosporomycetes</taxon>
        <taxon>Peronosporales</taxon>
        <taxon>Peronosporaceae</taxon>
        <taxon>Phytophthora</taxon>
    </lineage>
</organism>
<comment type="caution">
    <text evidence="3">The sequence shown here is derived from an EMBL/GenBank/DDBJ whole genome shotgun (WGS) entry which is preliminary data.</text>
</comment>
<evidence type="ECO:0000313" key="5">
    <source>
        <dbReference type="Proteomes" id="UP000434957"/>
    </source>
</evidence>
<dbReference type="AlphaFoldDB" id="A0A6A4FAE7"/>
<dbReference type="EMBL" id="QXFU01000386">
    <property type="protein sequence ID" value="KAE9034921.1"/>
    <property type="molecule type" value="Genomic_DNA"/>
</dbReference>
<protein>
    <submittedName>
        <fullName evidence="3">Uncharacterized protein</fullName>
    </submittedName>
</protein>
<dbReference type="EMBL" id="QXFV01000199">
    <property type="protein sequence ID" value="KAE9046014.1"/>
    <property type="molecule type" value="Genomic_DNA"/>
</dbReference>
<evidence type="ECO:0000313" key="1">
    <source>
        <dbReference type="EMBL" id="KAE9034921.1"/>
    </source>
</evidence>
<dbReference type="Proteomes" id="UP000434957">
    <property type="component" value="Unassembled WGS sequence"/>
</dbReference>
<gene>
    <name evidence="2" type="ORF">PR001_g4743</name>
    <name evidence="1" type="ORF">PR002_g7871</name>
    <name evidence="3" type="ORF">PR003_g8727</name>
</gene>
<dbReference type="Proteomes" id="UP000435112">
    <property type="component" value="Unassembled WGS sequence"/>
</dbReference>
<dbReference type="Proteomes" id="UP000429607">
    <property type="component" value="Unassembled WGS sequence"/>
</dbReference>
<evidence type="ECO:0000313" key="6">
    <source>
        <dbReference type="Proteomes" id="UP000435112"/>
    </source>
</evidence>
<reference evidence="3 5" key="1">
    <citation type="submission" date="2018-08" db="EMBL/GenBank/DDBJ databases">
        <title>Genomic investigation of the strawberry pathogen Phytophthora fragariae indicates pathogenicity is determined by transcriptional variation in three key races.</title>
        <authorList>
            <person name="Adams T.M."/>
            <person name="Armitage A.D."/>
            <person name="Sobczyk M.K."/>
            <person name="Bates H.J."/>
            <person name="Dunwell J.M."/>
            <person name="Nellist C.F."/>
            <person name="Harrison R.J."/>
        </authorList>
    </citation>
    <scope>NUCLEOTIDE SEQUENCE [LARGE SCALE GENOMIC DNA]</scope>
    <source>
        <strain evidence="2 4">SCRP249</strain>
        <strain evidence="1 6">SCRP324</strain>
        <strain evidence="3 5">SCRP333</strain>
    </source>
</reference>
<keyword evidence="5" id="KW-1185">Reference proteome</keyword>
<evidence type="ECO:0000313" key="3">
    <source>
        <dbReference type="EMBL" id="KAE9343921.1"/>
    </source>
</evidence>
<accession>A0A6A4FAE7</accession>
<evidence type="ECO:0000313" key="4">
    <source>
        <dbReference type="Proteomes" id="UP000429607"/>
    </source>
</evidence>
<sequence length="33" mass="3726">MAQFSPKLIRNPTKVLAEAEEATKAQKITRQAR</sequence>